<dbReference type="AlphaFoldDB" id="A0A916JPB0"/>
<dbReference type="RefSeq" id="WP_258542947.1">
    <property type="nucleotide sequence ID" value="NZ_OU015584.1"/>
</dbReference>
<protein>
    <submittedName>
        <fullName evidence="5">Adenosyl-chloride synthase</fullName>
        <ecNumber evidence="5">2.5.1.94</ecNumber>
    </submittedName>
</protein>
<dbReference type="PANTHER" id="PTHR35092">
    <property type="entry name" value="CHLORINASE MJ1651"/>
    <property type="match status" value="1"/>
</dbReference>
<evidence type="ECO:0000259" key="3">
    <source>
        <dbReference type="Pfam" id="PF01887"/>
    </source>
</evidence>
<dbReference type="Proteomes" id="UP000683507">
    <property type="component" value="Chromosome"/>
</dbReference>
<dbReference type="Pfam" id="PF20257">
    <property type="entry name" value="SAM_HAT_C"/>
    <property type="match status" value="1"/>
</dbReference>
<accession>A0A916JPB0</accession>
<evidence type="ECO:0000256" key="2">
    <source>
        <dbReference type="ARBA" id="ARBA00024035"/>
    </source>
</evidence>
<feature type="domain" description="S-adenosyl-l-methionine hydroxide adenosyltransferase N-terminal" evidence="3">
    <location>
        <begin position="4"/>
        <end position="146"/>
    </location>
</feature>
<feature type="domain" description="S-adenosyl-l-methionine hydroxide adenosyltransferase C-terminal" evidence="4">
    <location>
        <begin position="169"/>
        <end position="261"/>
    </location>
</feature>
<dbReference type="KEGG" id="ptan:CRYO30217_02740"/>
<keyword evidence="1" id="KW-0949">S-adenosyl-L-methionine</keyword>
<proteinExistence type="inferred from homology"/>
<dbReference type="SUPFAM" id="SSF102522">
    <property type="entry name" value="Bacterial fluorinating enzyme, N-terminal domain"/>
    <property type="match status" value="1"/>
</dbReference>
<dbReference type="SUPFAM" id="SSF101852">
    <property type="entry name" value="Bacterial fluorinating enzyme, C-terminal domain"/>
    <property type="match status" value="1"/>
</dbReference>
<evidence type="ECO:0000313" key="5">
    <source>
        <dbReference type="EMBL" id="CAG5085372.1"/>
    </source>
</evidence>
<dbReference type="GO" id="GO:0016740">
    <property type="term" value="F:transferase activity"/>
    <property type="evidence" value="ECO:0007669"/>
    <property type="project" value="UniProtKB-KW"/>
</dbReference>
<gene>
    <name evidence="5" type="primary">salL</name>
    <name evidence="5" type="ORF">CRYO30217_02740</name>
</gene>
<reference evidence="5" key="1">
    <citation type="submission" date="2021-04" db="EMBL/GenBank/DDBJ databases">
        <authorList>
            <person name="Rodrigo-Torres L."/>
            <person name="Arahal R. D."/>
            <person name="Lucena T."/>
        </authorList>
    </citation>
    <scope>NUCLEOTIDE SEQUENCE</scope>
    <source>
        <strain evidence="5">AS29M-1</strain>
    </source>
</reference>
<evidence type="ECO:0000256" key="1">
    <source>
        <dbReference type="ARBA" id="ARBA00022691"/>
    </source>
</evidence>
<sequence>MKIVTLITDMGHRDFYVASVKGAIYSKIDDVTIVDISHEIKPFDIAHASYVLKNCYRDFPVGTIHIIGINPEETEDGKHLVIQHEGHFFIGADNGMFSLIFNETPEHIYEIDKGEALQQNHSFPTKTVFVEAAQKIANNAPISSIGTKIEQIKRRQLFRPTVEADVLKGTVTYIDTYGNIITNIDKSLFEEVQAGRPFKIYLTRAGYTISKIHKKYNEVPEGEKIAIFGSSNFLEIAINKGVDGSGGGASRLFGIKLNDTITIEFSDSH</sequence>
<dbReference type="InterPro" id="IPR046469">
    <property type="entry name" value="SAM_HAT_N"/>
</dbReference>
<dbReference type="EC" id="2.5.1.94" evidence="5"/>
<dbReference type="PIRSF" id="PIRSF006779">
    <property type="entry name" value="UCP006779"/>
    <property type="match status" value="1"/>
</dbReference>
<dbReference type="Gene3D" id="2.40.30.90">
    <property type="entry name" value="Bacterial fluorinating enzyme like"/>
    <property type="match status" value="1"/>
</dbReference>
<organism evidence="5 6">
    <name type="scientific">Parvicella tangerina</name>
    <dbReference type="NCBI Taxonomy" id="2829795"/>
    <lineage>
        <taxon>Bacteria</taxon>
        <taxon>Pseudomonadati</taxon>
        <taxon>Bacteroidota</taxon>
        <taxon>Flavobacteriia</taxon>
        <taxon>Flavobacteriales</taxon>
        <taxon>Parvicellaceae</taxon>
        <taxon>Parvicella</taxon>
    </lineage>
</organism>
<evidence type="ECO:0000313" key="6">
    <source>
        <dbReference type="Proteomes" id="UP000683507"/>
    </source>
</evidence>
<dbReference type="Pfam" id="PF01887">
    <property type="entry name" value="SAM_HAT_N"/>
    <property type="match status" value="1"/>
</dbReference>
<dbReference type="PANTHER" id="PTHR35092:SF1">
    <property type="entry name" value="CHLORINASE MJ1651"/>
    <property type="match status" value="1"/>
</dbReference>
<dbReference type="Gene3D" id="3.40.50.10790">
    <property type="entry name" value="S-adenosyl-l-methionine hydroxide adenosyltransferase, N-terminal"/>
    <property type="match status" value="1"/>
</dbReference>
<name>A0A916JPB0_9FLAO</name>
<dbReference type="InterPro" id="IPR023228">
    <property type="entry name" value="SAM_OH_AdoTrfase_N_sf"/>
</dbReference>
<dbReference type="InterPro" id="IPR023227">
    <property type="entry name" value="SAM_OH_AdoTrfase_C_sf"/>
</dbReference>
<comment type="similarity">
    <text evidence="2">Belongs to the SAM hydrolase / SAM-dependent halogenase family.</text>
</comment>
<keyword evidence="6" id="KW-1185">Reference proteome</keyword>
<dbReference type="InterPro" id="IPR046470">
    <property type="entry name" value="SAM_HAT_C"/>
</dbReference>
<dbReference type="EMBL" id="OU015584">
    <property type="protein sequence ID" value="CAG5085372.1"/>
    <property type="molecule type" value="Genomic_DNA"/>
</dbReference>
<keyword evidence="5" id="KW-0808">Transferase</keyword>
<evidence type="ECO:0000259" key="4">
    <source>
        <dbReference type="Pfam" id="PF20257"/>
    </source>
</evidence>
<dbReference type="InterPro" id="IPR002747">
    <property type="entry name" value="SAM_OH_AdoTrfase"/>
</dbReference>